<organism evidence="1 2">
    <name type="scientific">Setaria italica</name>
    <name type="common">Foxtail millet</name>
    <name type="synonym">Panicum italicum</name>
    <dbReference type="NCBI Taxonomy" id="4555"/>
    <lineage>
        <taxon>Eukaryota</taxon>
        <taxon>Viridiplantae</taxon>
        <taxon>Streptophyta</taxon>
        <taxon>Embryophyta</taxon>
        <taxon>Tracheophyta</taxon>
        <taxon>Spermatophyta</taxon>
        <taxon>Magnoliopsida</taxon>
        <taxon>Liliopsida</taxon>
        <taxon>Poales</taxon>
        <taxon>Poaceae</taxon>
        <taxon>PACMAD clade</taxon>
        <taxon>Panicoideae</taxon>
        <taxon>Panicodae</taxon>
        <taxon>Paniceae</taxon>
        <taxon>Cenchrinae</taxon>
        <taxon>Setaria</taxon>
    </lineage>
</organism>
<dbReference type="Gramene" id="KQL12835">
    <property type="protein sequence ID" value="KQL12835"/>
    <property type="gene ID" value="SETIT_025648mg"/>
</dbReference>
<reference evidence="2" key="1">
    <citation type="journal article" date="2012" name="Nat. Biotechnol.">
        <title>Reference genome sequence of the model plant Setaria.</title>
        <authorList>
            <person name="Bennetzen J.L."/>
            <person name="Schmutz J."/>
            <person name="Wang H."/>
            <person name="Percifield R."/>
            <person name="Hawkins J."/>
            <person name="Pontaroli A.C."/>
            <person name="Estep M."/>
            <person name="Feng L."/>
            <person name="Vaughn J.N."/>
            <person name="Grimwood J."/>
            <person name="Jenkins J."/>
            <person name="Barry K."/>
            <person name="Lindquist E."/>
            <person name="Hellsten U."/>
            <person name="Deshpande S."/>
            <person name="Wang X."/>
            <person name="Wu X."/>
            <person name="Mitros T."/>
            <person name="Triplett J."/>
            <person name="Yang X."/>
            <person name="Ye C.Y."/>
            <person name="Mauro-Herrera M."/>
            <person name="Wang L."/>
            <person name="Li P."/>
            <person name="Sharma M."/>
            <person name="Sharma R."/>
            <person name="Ronald P.C."/>
            <person name="Panaud O."/>
            <person name="Kellogg E.A."/>
            <person name="Brutnell T.P."/>
            <person name="Doust A.N."/>
            <person name="Tuskan G.A."/>
            <person name="Rokhsar D."/>
            <person name="Devos K.M."/>
        </authorList>
    </citation>
    <scope>NUCLEOTIDE SEQUENCE [LARGE SCALE GENOMIC DNA]</scope>
    <source>
        <strain evidence="2">cv. Yugu1</strain>
    </source>
</reference>
<dbReference type="EMBL" id="AGNK02001403">
    <property type="status" value="NOT_ANNOTATED_CDS"/>
    <property type="molecule type" value="Genomic_DNA"/>
</dbReference>
<dbReference type="Proteomes" id="UP000004995">
    <property type="component" value="Unassembled WGS sequence"/>
</dbReference>
<dbReference type="InParanoid" id="K3ZGE6"/>
<evidence type="ECO:0000313" key="2">
    <source>
        <dbReference type="Proteomes" id="UP000004995"/>
    </source>
</evidence>
<reference evidence="1" key="2">
    <citation type="submission" date="2018-08" db="UniProtKB">
        <authorList>
            <consortium name="EnsemblPlants"/>
        </authorList>
    </citation>
    <scope>IDENTIFICATION</scope>
    <source>
        <strain evidence="1">Yugu1</strain>
    </source>
</reference>
<dbReference type="EnsemblPlants" id="KQL12835">
    <property type="protein sequence ID" value="KQL12835"/>
    <property type="gene ID" value="SETIT_025648mg"/>
</dbReference>
<name>K3ZGE6_SETIT</name>
<keyword evidence="2" id="KW-1185">Reference proteome</keyword>
<accession>K3ZGE6</accession>
<sequence length="40" mass="4502">MRSALLLQLGCQHKDCRALHRNNKGPLLTFAALIISTRIQ</sequence>
<evidence type="ECO:0000313" key="1">
    <source>
        <dbReference type="EnsemblPlants" id="KQL12835"/>
    </source>
</evidence>
<proteinExistence type="predicted"/>
<dbReference type="HOGENOM" id="CLU_3300295_0_0_1"/>
<dbReference type="AlphaFoldDB" id="K3ZGE6"/>
<protein>
    <submittedName>
        <fullName evidence="1">Uncharacterized protein</fullName>
    </submittedName>
</protein>